<keyword evidence="5" id="KW-1133">Transmembrane helix</keyword>
<name>A0AAJ0DKT8_9PEZI</name>
<keyword evidence="6" id="KW-0472">Membrane</keyword>
<comment type="subcellular location">
    <subcellularLocation>
        <location evidence="1">Membrane</location>
        <topology evidence="1">Single-pass type II membrane protein</topology>
    </subcellularLocation>
</comment>
<evidence type="ECO:0000313" key="8">
    <source>
        <dbReference type="EMBL" id="KAK3052362.1"/>
    </source>
</evidence>
<feature type="domain" description="Apple" evidence="7">
    <location>
        <begin position="380"/>
        <end position="410"/>
    </location>
</feature>
<keyword evidence="9" id="KW-1185">Reference proteome</keyword>
<dbReference type="Gene3D" id="3.50.4.10">
    <property type="entry name" value="Hepatocyte Growth Factor"/>
    <property type="match status" value="1"/>
</dbReference>
<dbReference type="PANTHER" id="PTHR23033">
    <property type="entry name" value="BETA1,3-GALACTOSYLTRANSFERASE"/>
    <property type="match status" value="1"/>
</dbReference>
<comment type="caution">
    <text evidence="8">The sequence shown here is derived from an EMBL/GenBank/DDBJ whole genome shotgun (WGS) entry which is preliminary data.</text>
</comment>
<organism evidence="8 9">
    <name type="scientific">Extremus antarcticus</name>
    <dbReference type="NCBI Taxonomy" id="702011"/>
    <lineage>
        <taxon>Eukaryota</taxon>
        <taxon>Fungi</taxon>
        <taxon>Dikarya</taxon>
        <taxon>Ascomycota</taxon>
        <taxon>Pezizomycotina</taxon>
        <taxon>Dothideomycetes</taxon>
        <taxon>Dothideomycetidae</taxon>
        <taxon>Mycosphaerellales</taxon>
        <taxon>Extremaceae</taxon>
        <taxon>Extremus</taxon>
    </lineage>
</organism>
<reference evidence="8" key="1">
    <citation type="submission" date="2023-04" db="EMBL/GenBank/DDBJ databases">
        <title>Black Yeasts Isolated from many extreme environments.</title>
        <authorList>
            <person name="Coleine C."/>
            <person name="Stajich J.E."/>
            <person name="Selbmann L."/>
        </authorList>
    </citation>
    <scope>NUCLEOTIDE SEQUENCE</scope>
    <source>
        <strain evidence="8">CCFEE 5312</strain>
    </source>
</reference>
<evidence type="ECO:0000256" key="4">
    <source>
        <dbReference type="ARBA" id="ARBA00022968"/>
    </source>
</evidence>
<gene>
    <name evidence="8" type="ORF">LTR09_006572</name>
</gene>
<dbReference type="AlphaFoldDB" id="A0AAJ0DKT8"/>
<evidence type="ECO:0000256" key="6">
    <source>
        <dbReference type="ARBA" id="ARBA00023136"/>
    </source>
</evidence>
<accession>A0AAJ0DKT8</accession>
<dbReference type="PANTHER" id="PTHR23033:SF47">
    <property type="entry name" value="APPLE DOMAIN-CONTAINING PROTEIN-RELATED"/>
    <property type="match status" value="1"/>
</dbReference>
<dbReference type="InterPro" id="IPR003609">
    <property type="entry name" value="Pan_app"/>
</dbReference>
<evidence type="ECO:0000313" key="9">
    <source>
        <dbReference type="Proteomes" id="UP001271007"/>
    </source>
</evidence>
<sequence>MPTLMLAILRNRRVQSCFLIACACLALVSFWSLINVGGIRQPITGKFTASQLPCRSWAGGDETLLVLRTGATEIAERFPIHTSTTLRCFPNYVIFSDYEETFLGERIVDALDSVDPDLIAQNNDFDLYRRLQRDGRKGLAPSELSGVPDVEVLDGGGHSGIPGWKLDKWKFLPMVNRTLYEYPDKQWYVFIEADTAILWTTLQAYLARSDPTKPHYLGFDTYIGGECVFAHGGSGFIVSQPALRAVVDFYSDHKTEIEVFTDTQWAGDYVLGKAFMDAGVPFTGIWPLVHGESTGHTIFAKLGSPGVLKEEMEVWCYPAATYHHMAPAAIKSLWRFEQLWLLNRTADTEVLRHKDIFKHYVIPQMTTLRVDWDNLSETDESDVDSIEECRAACEKEPACKQYSYDQAGLCRTRINPRLGIPTKGTRSGWIEDRVLAFERDMEPCEDEGFDTLPGIL</sequence>
<evidence type="ECO:0000256" key="3">
    <source>
        <dbReference type="ARBA" id="ARBA00022692"/>
    </source>
</evidence>
<keyword evidence="3" id="KW-0812">Transmembrane</keyword>
<evidence type="ECO:0000256" key="5">
    <source>
        <dbReference type="ARBA" id="ARBA00022989"/>
    </source>
</evidence>
<keyword evidence="4" id="KW-0735">Signal-anchor</keyword>
<proteinExistence type="inferred from homology"/>
<dbReference type="EMBL" id="JAWDJX010000021">
    <property type="protein sequence ID" value="KAK3052362.1"/>
    <property type="molecule type" value="Genomic_DNA"/>
</dbReference>
<protein>
    <recommendedName>
        <fullName evidence="7">Apple domain-containing protein</fullName>
    </recommendedName>
</protein>
<evidence type="ECO:0000256" key="2">
    <source>
        <dbReference type="ARBA" id="ARBA00006462"/>
    </source>
</evidence>
<evidence type="ECO:0000256" key="1">
    <source>
        <dbReference type="ARBA" id="ARBA00004606"/>
    </source>
</evidence>
<dbReference type="GO" id="GO:0016020">
    <property type="term" value="C:membrane"/>
    <property type="evidence" value="ECO:0007669"/>
    <property type="project" value="UniProtKB-SubCell"/>
</dbReference>
<dbReference type="Pfam" id="PF00024">
    <property type="entry name" value="PAN_1"/>
    <property type="match status" value="1"/>
</dbReference>
<dbReference type="Gene3D" id="3.90.550.50">
    <property type="match status" value="1"/>
</dbReference>
<dbReference type="InterPro" id="IPR026050">
    <property type="entry name" value="C1GALT1/C1GALT1_chp1"/>
</dbReference>
<evidence type="ECO:0000259" key="7">
    <source>
        <dbReference type="Pfam" id="PF00024"/>
    </source>
</evidence>
<dbReference type="Proteomes" id="UP001271007">
    <property type="component" value="Unassembled WGS sequence"/>
</dbReference>
<comment type="similarity">
    <text evidence="2">Belongs to the glycosyltransferase 31 family. Beta3-Gal-T subfamily.</text>
</comment>